<gene>
    <name evidence="5" type="ORF">HNP84_010349</name>
</gene>
<protein>
    <submittedName>
        <fullName evidence="5">2-keto-4-pentenoate hydratase/2-oxohepta-3-ene-1,7-dioic acid hydratase in catechol pathway</fullName>
    </submittedName>
</protein>
<dbReference type="SUPFAM" id="SSF56529">
    <property type="entry name" value="FAH"/>
    <property type="match status" value="1"/>
</dbReference>
<dbReference type="GO" id="GO:0019752">
    <property type="term" value="P:carboxylic acid metabolic process"/>
    <property type="evidence" value="ECO:0007669"/>
    <property type="project" value="UniProtKB-ARBA"/>
</dbReference>
<reference evidence="5 6" key="1">
    <citation type="submission" date="2020-08" db="EMBL/GenBank/DDBJ databases">
        <title>Genomic Encyclopedia of Type Strains, Phase IV (KMG-IV): sequencing the most valuable type-strain genomes for metagenomic binning, comparative biology and taxonomic classification.</title>
        <authorList>
            <person name="Goeker M."/>
        </authorList>
    </citation>
    <scope>NUCLEOTIDE SEQUENCE [LARGE SCALE GENOMIC DNA]</scope>
    <source>
        <strain evidence="5 6">DSM 45615</strain>
    </source>
</reference>
<dbReference type="FunFam" id="3.90.850.10:FF:000002">
    <property type="entry name" value="2-hydroxyhepta-2,4-diene-1,7-dioate isomerase"/>
    <property type="match status" value="1"/>
</dbReference>
<dbReference type="Proteomes" id="UP000578449">
    <property type="component" value="Unassembled WGS sequence"/>
</dbReference>
<evidence type="ECO:0000313" key="5">
    <source>
        <dbReference type="EMBL" id="MBB5140580.1"/>
    </source>
</evidence>
<feature type="domain" description="Fumarylacetoacetase-like C-terminal" evidence="4">
    <location>
        <begin position="73"/>
        <end position="276"/>
    </location>
</feature>
<evidence type="ECO:0000256" key="3">
    <source>
        <dbReference type="SAM" id="MobiDB-lite"/>
    </source>
</evidence>
<evidence type="ECO:0000259" key="4">
    <source>
        <dbReference type="Pfam" id="PF01557"/>
    </source>
</evidence>
<proteinExistence type="inferred from homology"/>
<keyword evidence="6" id="KW-1185">Reference proteome</keyword>
<evidence type="ECO:0000256" key="2">
    <source>
        <dbReference type="ARBA" id="ARBA00022723"/>
    </source>
</evidence>
<organism evidence="5 6">
    <name type="scientific">Thermocatellispora tengchongensis</name>
    <dbReference type="NCBI Taxonomy" id="1073253"/>
    <lineage>
        <taxon>Bacteria</taxon>
        <taxon>Bacillati</taxon>
        <taxon>Actinomycetota</taxon>
        <taxon>Actinomycetes</taxon>
        <taxon>Streptosporangiales</taxon>
        <taxon>Streptosporangiaceae</taxon>
        <taxon>Thermocatellispora</taxon>
    </lineage>
</organism>
<name>A0A840PS19_9ACTN</name>
<dbReference type="InterPro" id="IPR036663">
    <property type="entry name" value="Fumarylacetoacetase_C_sf"/>
</dbReference>
<dbReference type="Gene3D" id="3.90.850.10">
    <property type="entry name" value="Fumarylacetoacetase-like, C-terminal domain"/>
    <property type="match status" value="1"/>
</dbReference>
<dbReference type="AlphaFoldDB" id="A0A840PS19"/>
<evidence type="ECO:0000256" key="1">
    <source>
        <dbReference type="ARBA" id="ARBA00010211"/>
    </source>
</evidence>
<comment type="caution">
    <text evidence="5">The sequence shown here is derived from an EMBL/GenBank/DDBJ whole genome shotgun (WGS) entry which is preliminary data.</text>
</comment>
<dbReference type="GO" id="GO:0016853">
    <property type="term" value="F:isomerase activity"/>
    <property type="evidence" value="ECO:0007669"/>
    <property type="project" value="UniProtKB-ARBA"/>
</dbReference>
<comment type="similarity">
    <text evidence="1">Belongs to the FAH family.</text>
</comment>
<sequence length="299" mass="31911">MRIGVVEGRTAFLRDGRYADAATVSGGKVLADPTSMYTQWKELNSAYQNAADEEFHDLGEKVLSIPVPSPRQVFAVGANYRLHIEEAGAEPPKRPLIFTKFPSCLTGPTASIEAPSDSIDWEVELVAVIGQHADHVPAGHGWDYVAGLTVGQDITDRVLQFDGSHPQFSLSKSRRTFGPLGPALVTPDEFEDPDDLEIGCALNGETQQASRTSDLIFPVPLLVEYLSSVCTLYPGDLIFTGTPSGVGAFKKPATFLRPGDILTSWVEGIGSLTNTVTEAPPSTGTAIPAPVGSWSGVND</sequence>
<accession>A0A840PS19</accession>
<dbReference type="EMBL" id="JACHGN010000049">
    <property type="protein sequence ID" value="MBB5140580.1"/>
    <property type="molecule type" value="Genomic_DNA"/>
</dbReference>
<dbReference type="PANTHER" id="PTHR42796">
    <property type="entry name" value="FUMARYLACETOACETATE HYDROLASE DOMAIN-CONTAINING PROTEIN 2A-RELATED"/>
    <property type="match status" value="1"/>
</dbReference>
<evidence type="ECO:0000313" key="6">
    <source>
        <dbReference type="Proteomes" id="UP000578449"/>
    </source>
</evidence>
<dbReference type="Pfam" id="PF01557">
    <property type="entry name" value="FAA_hydrolase"/>
    <property type="match status" value="1"/>
</dbReference>
<dbReference type="GO" id="GO:0046872">
    <property type="term" value="F:metal ion binding"/>
    <property type="evidence" value="ECO:0007669"/>
    <property type="project" value="UniProtKB-KW"/>
</dbReference>
<dbReference type="PANTHER" id="PTHR42796:SF4">
    <property type="entry name" value="FUMARYLACETOACETATE HYDROLASE DOMAIN-CONTAINING PROTEIN 2A"/>
    <property type="match status" value="1"/>
</dbReference>
<dbReference type="RefSeq" id="WP_185057355.1">
    <property type="nucleotide sequence ID" value="NZ_BAABIX010000092.1"/>
</dbReference>
<dbReference type="InterPro" id="IPR051121">
    <property type="entry name" value="FAH"/>
</dbReference>
<feature type="region of interest" description="Disordered" evidence="3">
    <location>
        <begin position="280"/>
        <end position="299"/>
    </location>
</feature>
<keyword evidence="2" id="KW-0479">Metal-binding</keyword>
<dbReference type="InterPro" id="IPR011234">
    <property type="entry name" value="Fumarylacetoacetase-like_C"/>
</dbReference>